<dbReference type="InterPro" id="IPR016032">
    <property type="entry name" value="Sig_transdc_resp-reg_C-effctor"/>
</dbReference>
<dbReference type="SUPFAM" id="SSF56112">
    <property type="entry name" value="Protein kinase-like (PK-like)"/>
    <property type="match status" value="1"/>
</dbReference>
<feature type="domain" description="OmpR/PhoB-type" evidence="9">
    <location>
        <begin position="16"/>
        <end position="112"/>
    </location>
</feature>
<keyword evidence="7" id="KW-0175">Coiled coil</keyword>
<evidence type="ECO:0000256" key="1">
    <source>
        <dbReference type="ARBA" id="ARBA00022679"/>
    </source>
</evidence>
<comment type="caution">
    <text evidence="10">The sequence shown here is derived from an EMBL/GenBank/DDBJ whole genome shotgun (WGS) entry which is preliminary data.</text>
</comment>
<dbReference type="Gene3D" id="1.10.510.10">
    <property type="entry name" value="Transferase(Phosphotransferase) domain 1"/>
    <property type="match status" value="1"/>
</dbReference>
<dbReference type="SMART" id="SM00220">
    <property type="entry name" value="S_TKc"/>
    <property type="match status" value="1"/>
</dbReference>
<dbReference type="InterPro" id="IPR008271">
    <property type="entry name" value="Ser/Thr_kinase_AS"/>
</dbReference>
<feature type="domain" description="Protein kinase" evidence="8">
    <location>
        <begin position="141"/>
        <end position="418"/>
    </location>
</feature>
<dbReference type="Proteomes" id="UP001138540">
    <property type="component" value="Unassembled WGS sequence"/>
</dbReference>
<dbReference type="CDD" id="cd00383">
    <property type="entry name" value="trans_reg_C"/>
    <property type="match status" value="1"/>
</dbReference>
<dbReference type="PANTHER" id="PTHR43289">
    <property type="entry name" value="MITOGEN-ACTIVATED PROTEIN KINASE KINASE KINASE 20-RELATED"/>
    <property type="match status" value="1"/>
</dbReference>
<feature type="coiled-coil region" evidence="7">
    <location>
        <begin position="391"/>
        <end position="421"/>
    </location>
</feature>
<dbReference type="Pfam" id="PF00486">
    <property type="entry name" value="Trans_reg_C"/>
    <property type="match status" value="1"/>
</dbReference>
<gene>
    <name evidence="10" type="ORF">HNP60_002869</name>
</gene>
<keyword evidence="5 6" id="KW-0238">DNA-binding</keyword>
<dbReference type="PROSITE" id="PS00108">
    <property type="entry name" value="PROTEIN_KINASE_ST"/>
    <property type="match status" value="1"/>
</dbReference>
<keyword evidence="1" id="KW-0808">Transferase</keyword>
<dbReference type="PANTHER" id="PTHR43289:SF6">
    <property type="entry name" value="SERINE_THREONINE-PROTEIN KINASE NEKL-3"/>
    <property type="match status" value="1"/>
</dbReference>
<evidence type="ECO:0000256" key="2">
    <source>
        <dbReference type="ARBA" id="ARBA00022741"/>
    </source>
</evidence>
<protein>
    <submittedName>
        <fullName evidence="10">DNA-binding winged helix-turn-helix (WHTH) protein</fullName>
    </submittedName>
</protein>
<keyword evidence="2" id="KW-0547">Nucleotide-binding</keyword>
<dbReference type="Gene3D" id="1.10.10.10">
    <property type="entry name" value="Winged helix-like DNA-binding domain superfamily/Winged helix DNA-binding domain"/>
    <property type="match status" value="1"/>
</dbReference>
<dbReference type="PROSITE" id="PS51755">
    <property type="entry name" value="OMPR_PHOB"/>
    <property type="match status" value="1"/>
</dbReference>
<dbReference type="InterPro" id="IPR001867">
    <property type="entry name" value="OmpR/PhoB-type_DNA-bd"/>
</dbReference>
<evidence type="ECO:0000256" key="6">
    <source>
        <dbReference type="PROSITE-ProRule" id="PRU01091"/>
    </source>
</evidence>
<evidence type="ECO:0000313" key="11">
    <source>
        <dbReference type="Proteomes" id="UP001138540"/>
    </source>
</evidence>
<evidence type="ECO:0000259" key="8">
    <source>
        <dbReference type="PROSITE" id="PS50011"/>
    </source>
</evidence>
<keyword evidence="4" id="KW-0067">ATP-binding</keyword>
<evidence type="ECO:0000256" key="4">
    <source>
        <dbReference type="ARBA" id="ARBA00022840"/>
    </source>
</evidence>
<evidence type="ECO:0000256" key="5">
    <source>
        <dbReference type="ARBA" id="ARBA00023125"/>
    </source>
</evidence>
<evidence type="ECO:0000313" key="10">
    <source>
        <dbReference type="EMBL" id="MBB5986895.1"/>
    </source>
</evidence>
<dbReference type="RefSeq" id="WP_184154941.1">
    <property type="nucleotide sequence ID" value="NZ_JACHKA010000001.1"/>
</dbReference>
<keyword evidence="11" id="KW-1185">Reference proteome</keyword>
<evidence type="ECO:0000259" key="9">
    <source>
        <dbReference type="PROSITE" id="PS51755"/>
    </source>
</evidence>
<proteinExistence type="predicted"/>
<accession>A0ABR6NHX7</accession>
<dbReference type="InterPro" id="IPR011990">
    <property type="entry name" value="TPR-like_helical_dom_sf"/>
</dbReference>
<evidence type="ECO:0000256" key="7">
    <source>
        <dbReference type="SAM" id="Coils"/>
    </source>
</evidence>
<dbReference type="Pfam" id="PF00069">
    <property type="entry name" value="Pkinase"/>
    <property type="match status" value="1"/>
</dbReference>
<keyword evidence="3" id="KW-0418">Kinase</keyword>
<dbReference type="SMART" id="SM00862">
    <property type="entry name" value="Trans_reg_C"/>
    <property type="match status" value="1"/>
</dbReference>
<dbReference type="EMBL" id="JACHKA010000001">
    <property type="protein sequence ID" value="MBB5986895.1"/>
    <property type="molecule type" value="Genomic_DNA"/>
</dbReference>
<dbReference type="PROSITE" id="PS50011">
    <property type="entry name" value="PROTEIN_KINASE_DOM"/>
    <property type="match status" value="1"/>
</dbReference>
<name>A0ABR6NHX7_9SPHN</name>
<dbReference type="GO" id="GO:0003677">
    <property type="term" value="F:DNA binding"/>
    <property type="evidence" value="ECO:0007669"/>
    <property type="project" value="UniProtKB-KW"/>
</dbReference>
<dbReference type="SUPFAM" id="SSF48452">
    <property type="entry name" value="TPR-like"/>
    <property type="match status" value="1"/>
</dbReference>
<dbReference type="Gene3D" id="1.25.40.10">
    <property type="entry name" value="Tetratricopeptide repeat domain"/>
    <property type="match status" value="1"/>
</dbReference>
<dbReference type="SUPFAM" id="SSF46894">
    <property type="entry name" value="C-terminal effector domain of the bipartite response regulators"/>
    <property type="match status" value="1"/>
</dbReference>
<dbReference type="InterPro" id="IPR036388">
    <property type="entry name" value="WH-like_DNA-bd_sf"/>
</dbReference>
<reference evidence="10 11" key="1">
    <citation type="submission" date="2020-08" db="EMBL/GenBank/DDBJ databases">
        <title>Exploring microbial biodiversity for novel pathways involved in the catabolism of aromatic compounds derived from lignin.</title>
        <authorList>
            <person name="Elkins J."/>
        </authorList>
    </citation>
    <scope>NUCLEOTIDE SEQUENCE [LARGE SCALE GENOMIC DNA]</scope>
    <source>
        <strain evidence="10 11">B1D3A</strain>
    </source>
</reference>
<dbReference type="InterPro" id="IPR011009">
    <property type="entry name" value="Kinase-like_dom_sf"/>
</dbReference>
<dbReference type="InterPro" id="IPR000719">
    <property type="entry name" value="Prot_kinase_dom"/>
</dbReference>
<sequence length="912" mass="98404">MEEGAGERPETSRRRRRRWTFGTVVFDEASWTLLVDGAPVTLEAKPLELLLELCLRAGEIVSKDELLDTVWNGINVVESSIPTAIAKLRRALGPRNQDAIATVTRIGYRLTAPVTVETLTTPAPPRFAFTPGDIVPGRPQWRLIEPLGDKPENDVWRSRHEKTGETRVFKFADTPDGLRQLRREAMVARLLLSALGPDGPFVPLLEWNFETAPYFLESRDSGMSLIDWARAAGDLKAIPLARRIEIAARSARALAAVHDVGVLHKDVKPANILIEAAGNDARVRLADFGSGQVVDEDLLSPYAITPQPADASGEPGLSGTPFYRAPELAVGSVPTVKSDVYSMGLILFQLAVGDFGRVPAPGWEREIEDPLLREDIAAAAAGNPAERIDSAALLADRLERIEERRQEAAAAEAAAQRFEDLARQDTRRRARRPWVLAASAAAAVGIIGTSAAAFIAAEQRDEARHQREIAEASYSFLIDDLLGRADPAKASSAEETIAEASRRASAEIDIRFRAAPLIAGRLHAALARAFDQRTDLAAARVEYAKADAAYGRAGNAGQQEQAITRLHLAEMEALSGDPNLLPNARKLLVEARGMLGTASGVPAVWLASTEGSIALASEDVPAAGVAFRRASEIAETLPDDFTLRQRLNMRQRVAFMAIRMGDGEEAARQFRPLVEEFTRLSGPESPDALNIRLNLIQALMIQKRHAEVVEAATALLPLMEKRYGTRHRRTMQLLAVRQQSLGTLERYAEAAADGERVWRTSAEHEGANAFQAIAGRADTATSQCRAGLHEAGIANARAAAQAARAVPGPETALSMGVRAALADCLIAAGKPAEAGPLLAGIDRRKVSELVGDQNWPANLDLALAEVALAAGDRAEALQRLAAARPVFANSAADPYQSRKLAALERTLTLASR</sequence>
<evidence type="ECO:0000256" key="3">
    <source>
        <dbReference type="ARBA" id="ARBA00022777"/>
    </source>
</evidence>
<feature type="DNA-binding region" description="OmpR/PhoB-type" evidence="6">
    <location>
        <begin position="16"/>
        <end position="112"/>
    </location>
</feature>
<organism evidence="10 11">
    <name type="scientific">Sphingobium lignivorans</name>
    <dbReference type="NCBI Taxonomy" id="2735886"/>
    <lineage>
        <taxon>Bacteria</taxon>
        <taxon>Pseudomonadati</taxon>
        <taxon>Pseudomonadota</taxon>
        <taxon>Alphaproteobacteria</taxon>
        <taxon>Sphingomonadales</taxon>
        <taxon>Sphingomonadaceae</taxon>
        <taxon>Sphingobium</taxon>
    </lineage>
</organism>